<gene>
    <name evidence="4" type="ORF">N864_13295</name>
</gene>
<dbReference type="Gene3D" id="1.10.10.1100">
    <property type="entry name" value="BFD-like [2Fe-2S]-binding domain"/>
    <property type="match status" value="1"/>
</dbReference>
<dbReference type="SUPFAM" id="SSF51905">
    <property type="entry name" value="FAD/NAD(P)-binding domain"/>
    <property type="match status" value="1"/>
</dbReference>
<protein>
    <submittedName>
        <fullName evidence="4">Oxidase</fullName>
    </submittedName>
</protein>
<dbReference type="EMBL" id="AWQS01000024">
    <property type="protein sequence ID" value="EWT07021.1"/>
    <property type="molecule type" value="Genomic_DNA"/>
</dbReference>
<dbReference type="InterPro" id="IPR041854">
    <property type="entry name" value="BFD-like_2Fe2S-bd_dom_sf"/>
</dbReference>
<dbReference type="Pfam" id="PF07992">
    <property type="entry name" value="Pyr_redox_2"/>
    <property type="match status" value="1"/>
</dbReference>
<dbReference type="OrthoDB" id="9801699at2"/>
<dbReference type="AlphaFoldDB" id="W9GLA8"/>
<feature type="domain" description="BFD-like [2Fe-2S]-binding" evidence="2">
    <location>
        <begin position="398"/>
        <end position="444"/>
    </location>
</feature>
<keyword evidence="1" id="KW-0560">Oxidoreductase</keyword>
<dbReference type="PRINTS" id="PR00411">
    <property type="entry name" value="PNDRDTASEI"/>
</dbReference>
<dbReference type="PATRIC" id="fig|584657.3.peg.1017"/>
<dbReference type="Pfam" id="PF04324">
    <property type="entry name" value="Fer2_BFD"/>
    <property type="match status" value="1"/>
</dbReference>
<dbReference type="PRINTS" id="PR00368">
    <property type="entry name" value="FADPNR"/>
</dbReference>
<comment type="caution">
    <text evidence="4">The sequence shown here is derived from an EMBL/GenBank/DDBJ whole genome shotgun (WGS) entry which is preliminary data.</text>
</comment>
<dbReference type="Proteomes" id="UP000019494">
    <property type="component" value="Unassembled WGS sequence"/>
</dbReference>
<feature type="domain" description="FAD/NAD(P)-binding" evidence="3">
    <location>
        <begin position="5"/>
        <end position="340"/>
    </location>
</feature>
<dbReference type="CDD" id="cd19946">
    <property type="entry name" value="GlpA-like_Fer2_BFD-like"/>
    <property type="match status" value="1"/>
</dbReference>
<evidence type="ECO:0000256" key="1">
    <source>
        <dbReference type="ARBA" id="ARBA00023002"/>
    </source>
</evidence>
<dbReference type="Gene3D" id="3.50.50.60">
    <property type="entry name" value="FAD/NAD(P)-binding domain"/>
    <property type="match status" value="2"/>
</dbReference>
<sequence>MSTTDVLLIGAGPAGLACAATILAHSDLSVVVLDAGHGPGGQYWRQPAPAAGPNALVPGELADLHHDQTTFAELLQEVQRGRAEGRLELRSEQHVWSLVPVGDGYAAHTVDRAGGPSRTAGSTTRARAVLVATGAYDRALPFPGWDLPGVMTVGGLQALLKAGGVAAGRRVAIGGTGPFLLPVAAGLARRGSTVVGVYEANRPTLWLREARAVARNPAKLGEGAGYAGTLIRHRVPVRTGRMIVAAHGTDRVEAVTVARLDRAGRPVVGSEHRLAVDAVGVGWGFTPQLDLAVTLGVDRRPDVAGTEVVAVDDLQRTSRPGVYAAGEVCGVGGAALAVAEGTLAGAAIVADLGRGAAPESLVRQGRRSVDRLRGFADAILRAHPVPAGWADRLEPQTVVCRCEEVSYAAVRAAIDERGAGDARQVKQLTRTGMGWCQGRVCGYAAGLLTCGAPGPAVERLVSAPVPLGALADAAAGSDD</sequence>
<dbReference type="RefSeq" id="WP_034714204.1">
    <property type="nucleotide sequence ID" value="NZ_AWQS01000024.1"/>
</dbReference>
<dbReference type="PANTHER" id="PTHR42949">
    <property type="entry name" value="ANAEROBIC GLYCEROL-3-PHOSPHATE DEHYDROGENASE SUBUNIT B"/>
    <property type="match status" value="1"/>
</dbReference>
<reference evidence="5" key="1">
    <citation type="submission" date="2013-08" db="EMBL/GenBank/DDBJ databases">
        <title>Intrasporangium oryzae NRRL B-24470.</title>
        <authorList>
            <person name="Liu H."/>
            <person name="Wang G."/>
        </authorList>
    </citation>
    <scope>NUCLEOTIDE SEQUENCE [LARGE SCALE GENOMIC DNA]</scope>
    <source>
        <strain evidence="5">Q5-1</strain>
    </source>
</reference>
<dbReference type="InterPro" id="IPR017224">
    <property type="entry name" value="Opine_Oxase_asu/HCN_bsu"/>
</dbReference>
<organism evidence="4 5">
    <name type="scientific">Intrasporangium chromatireducens Q5-1</name>
    <dbReference type="NCBI Taxonomy" id="584657"/>
    <lineage>
        <taxon>Bacteria</taxon>
        <taxon>Bacillati</taxon>
        <taxon>Actinomycetota</taxon>
        <taxon>Actinomycetes</taxon>
        <taxon>Micrococcales</taxon>
        <taxon>Intrasporangiaceae</taxon>
        <taxon>Intrasporangium</taxon>
    </lineage>
</organism>
<proteinExistence type="predicted"/>
<evidence type="ECO:0000259" key="2">
    <source>
        <dbReference type="Pfam" id="PF04324"/>
    </source>
</evidence>
<evidence type="ECO:0000313" key="4">
    <source>
        <dbReference type="EMBL" id="EWT07021.1"/>
    </source>
</evidence>
<accession>W9GLA8</accession>
<dbReference type="InterPro" id="IPR051691">
    <property type="entry name" value="Metab_Enz_Cyan_OpOx_G3PDH"/>
</dbReference>
<dbReference type="PANTHER" id="PTHR42949:SF3">
    <property type="entry name" value="ANAEROBIC GLYCEROL-3-PHOSPHATE DEHYDROGENASE SUBUNIT B"/>
    <property type="match status" value="1"/>
</dbReference>
<evidence type="ECO:0000259" key="3">
    <source>
        <dbReference type="Pfam" id="PF07992"/>
    </source>
</evidence>
<name>W9GLA8_9MICO</name>
<dbReference type="InterPro" id="IPR036188">
    <property type="entry name" value="FAD/NAD-bd_sf"/>
</dbReference>
<dbReference type="InterPro" id="IPR007419">
    <property type="entry name" value="BFD-like_2Fe2S-bd_dom"/>
</dbReference>
<evidence type="ECO:0000313" key="5">
    <source>
        <dbReference type="Proteomes" id="UP000019494"/>
    </source>
</evidence>
<dbReference type="PIRSF" id="PIRSF037495">
    <property type="entry name" value="Opine_OX_OoxA/HcnB"/>
    <property type="match status" value="1"/>
</dbReference>
<dbReference type="InterPro" id="IPR023753">
    <property type="entry name" value="FAD/NAD-binding_dom"/>
</dbReference>
<dbReference type="GO" id="GO:0016491">
    <property type="term" value="F:oxidoreductase activity"/>
    <property type="evidence" value="ECO:0007669"/>
    <property type="project" value="UniProtKB-KW"/>
</dbReference>
<keyword evidence="5" id="KW-1185">Reference proteome</keyword>